<dbReference type="Pfam" id="PF01614">
    <property type="entry name" value="IclR_C"/>
    <property type="match status" value="1"/>
</dbReference>
<dbReference type="SUPFAM" id="SSF55781">
    <property type="entry name" value="GAF domain-like"/>
    <property type="match status" value="1"/>
</dbReference>
<dbReference type="Gene3D" id="3.30.450.40">
    <property type="match status" value="1"/>
</dbReference>
<dbReference type="EMBL" id="JBHLVO010000006">
    <property type="protein sequence ID" value="MFC0271780.1"/>
    <property type="molecule type" value="Genomic_DNA"/>
</dbReference>
<dbReference type="PANTHER" id="PTHR30136:SF35">
    <property type="entry name" value="HTH-TYPE TRANSCRIPTIONAL REGULATOR RV1719"/>
    <property type="match status" value="1"/>
</dbReference>
<keyword evidence="2" id="KW-0238">DNA-binding</keyword>
<dbReference type="PROSITE" id="PS51077">
    <property type="entry name" value="HTH_ICLR"/>
    <property type="match status" value="1"/>
</dbReference>
<evidence type="ECO:0000256" key="1">
    <source>
        <dbReference type="ARBA" id="ARBA00023015"/>
    </source>
</evidence>
<evidence type="ECO:0000256" key="3">
    <source>
        <dbReference type="ARBA" id="ARBA00023163"/>
    </source>
</evidence>
<dbReference type="InterPro" id="IPR050707">
    <property type="entry name" value="HTH_MetabolicPath_Reg"/>
</dbReference>
<dbReference type="Pfam" id="PF09339">
    <property type="entry name" value="HTH_IclR"/>
    <property type="match status" value="1"/>
</dbReference>
<accession>A0ABV6GE20</accession>
<dbReference type="InterPro" id="IPR036388">
    <property type="entry name" value="WH-like_DNA-bd_sf"/>
</dbReference>
<evidence type="ECO:0000256" key="2">
    <source>
        <dbReference type="ARBA" id="ARBA00023125"/>
    </source>
</evidence>
<evidence type="ECO:0000313" key="6">
    <source>
        <dbReference type="EMBL" id="MFC0271780.1"/>
    </source>
</evidence>
<organism evidence="6 7">
    <name type="scientific">Metabacillus herbersteinensis</name>
    <dbReference type="NCBI Taxonomy" id="283816"/>
    <lineage>
        <taxon>Bacteria</taxon>
        <taxon>Bacillati</taxon>
        <taxon>Bacillota</taxon>
        <taxon>Bacilli</taxon>
        <taxon>Bacillales</taxon>
        <taxon>Bacillaceae</taxon>
        <taxon>Metabacillus</taxon>
    </lineage>
</organism>
<dbReference type="InterPro" id="IPR029016">
    <property type="entry name" value="GAF-like_dom_sf"/>
</dbReference>
<feature type="domain" description="HTH iclR-type" evidence="4">
    <location>
        <begin position="5"/>
        <end position="64"/>
    </location>
</feature>
<proteinExistence type="predicted"/>
<dbReference type="InterPro" id="IPR011991">
    <property type="entry name" value="ArsR-like_HTH"/>
</dbReference>
<keyword evidence="7" id="KW-1185">Reference proteome</keyword>
<evidence type="ECO:0000259" key="5">
    <source>
        <dbReference type="PROSITE" id="PS51078"/>
    </source>
</evidence>
<keyword evidence="3" id="KW-0804">Transcription</keyword>
<gene>
    <name evidence="6" type="ORF">ACFFIX_09970</name>
</gene>
<reference evidence="6 7" key="1">
    <citation type="submission" date="2024-09" db="EMBL/GenBank/DDBJ databases">
        <authorList>
            <person name="Sun Q."/>
            <person name="Mori K."/>
        </authorList>
    </citation>
    <scope>NUCLEOTIDE SEQUENCE [LARGE SCALE GENOMIC DNA]</scope>
    <source>
        <strain evidence="6 7">CCM 7228</strain>
    </source>
</reference>
<dbReference type="PANTHER" id="PTHR30136">
    <property type="entry name" value="HELIX-TURN-HELIX TRANSCRIPTIONAL REGULATOR, ICLR FAMILY"/>
    <property type="match status" value="1"/>
</dbReference>
<name>A0ABV6GE20_9BACI</name>
<evidence type="ECO:0000259" key="4">
    <source>
        <dbReference type="PROSITE" id="PS51077"/>
    </source>
</evidence>
<dbReference type="InterPro" id="IPR036390">
    <property type="entry name" value="WH_DNA-bd_sf"/>
</dbReference>
<dbReference type="InterPro" id="IPR005471">
    <property type="entry name" value="Tscrpt_reg_IclR_N"/>
</dbReference>
<dbReference type="SUPFAM" id="SSF46785">
    <property type="entry name" value="Winged helix' DNA-binding domain"/>
    <property type="match status" value="1"/>
</dbReference>
<dbReference type="CDD" id="cd00090">
    <property type="entry name" value="HTH_ARSR"/>
    <property type="match status" value="1"/>
</dbReference>
<dbReference type="PROSITE" id="PS51078">
    <property type="entry name" value="ICLR_ED"/>
    <property type="match status" value="1"/>
</dbReference>
<dbReference type="RefSeq" id="WP_378933313.1">
    <property type="nucleotide sequence ID" value="NZ_JBHLVO010000006.1"/>
</dbReference>
<keyword evidence="1" id="KW-0805">Transcription regulation</keyword>
<evidence type="ECO:0000313" key="7">
    <source>
        <dbReference type="Proteomes" id="UP001589854"/>
    </source>
</evidence>
<sequence>MDYNIKSVERAFEIMKAISDEAQTPAELAKKLDMNKSTIHRFLATLIDLGYLEKLPDNYLRLSQLFINLGVNAQKQFDVVTLSRPYLISLAEEFKESSLLAMFTGNDCQYVDKIESPHAVRIVLDSGAKAPAYSVASGKVFLSSLEEDELNDYLDHTSFISYTKNTFTEKMKLKEEIIHVREAGYAIDNEEFEIGLRGFAAPIKDYRGEIIAALCIAGVAPRIRDKKKIHSIISALLYASKDISYQIGYKQEFQKIGKLKD</sequence>
<feature type="domain" description="IclR-ED" evidence="5">
    <location>
        <begin position="65"/>
        <end position="249"/>
    </location>
</feature>
<comment type="caution">
    <text evidence="6">The sequence shown here is derived from an EMBL/GenBank/DDBJ whole genome shotgun (WGS) entry which is preliminary data.</text>
</comment>
<dbReference type="Gene3D" id="1.10.10.10">
    <property type="entry name" value="Winged helix-like DNA-binding domain superfamily/Winged helix DNA-binding domain"/>
    <property type="match status" value="1"/>
</dbReference>
<dbReference type="SMART" id="SM00346">
    <property type="entry name" value="HTH_ICLR"/>
    <property type="match status" value="1"/>
</dbReference>
<dbReference type="InterPro" id="IPR014757">
    <property type="entry name" value="Tscrpt_reg_IclR_C"/>
</dbReference>
<protein>
    <submittedName>
        <fullName evidence="6">IclR family transcriptional regulator</fullName>
    </submittedName>
</protein>
<dbReference type="Proteomes" id="UP001589854">
    <property type="component" value="Unassembled WGS sequence"/>
</dbReference>